<organism evidence="2 3">
    <name type="scientific">Rhizobium rhizogenes</name>
    <name type="common">Agrobacterium rhizogenes</name>
    <dbReference type="NCBI Taxonomy" id="359"/>
    <lineage>
        <taxon>Bacteria</taxon>
        <taxon>Pseudomonadati</taxon>
        <taxon>Pseudomonadota</taxon>
        <taxon>Alphaproteobacteria</taxon>
        <taxon>Hyphomicrobiales</taxon>
        <taxon>Rhizobiaceae</taxon>
        <taxon>Rhizobium/Agrobacterium group</taxon>
        <taxon>Rhizobium</taxon>
    </lineage>
</organism>
<comment type="caution">
    <text evidence="2">The sequence shown here is derived from an EMBL/GenBank/DDBJ whole genome shotgun (WGS) entry which is preliminary data.</text>
</comment>
<dbReference type="AlphaFoldDB" id="A0AA88EZX8"/>
<protein>
    <submittedName>
        <fullName evidence="2">DUF3291 domain-containing protein</fullName>
    </submittedName>
</protein>
<dbReference type="InterPro" id="IPR021708">
    <property type="entry name" value="DUF3291"/>
</dbReference>
<evidence type="ECO:0000259" key="1">
    <source>
        <dbReference type="Pfam" id="PF11695"/>
    </source>
</evidence>
<feature type="domain" description="DUF3291" evidence="1">
    <location>
        <begin position="3"/>
        <end position="152"/>
    </location>
</feature>
<sequence>MRLAIYNFGIQIAAYDDPAVAGFARREPLNFMAAERAEGFIGRSGYEGEPGPGPASWGVQVFPRFLKENGATSGVSSFSLWRDLESLMAYSYSGVHAEALKHGRNWNIPQKWPPLALWWVDTADNPLWTDAVRRFEHLHDHGPSPQAFNFKQPFAANGTPVEVDRAEVRKIAARNAAGQKELLLAVQAIPV</sequence>
<evidence type="ECO:0000313" key="3">
    <source>
        <dbReference type="Proteomes" id="UP000473658"/>
    </source>
</evidence>
<accession>A0AA88EZX8</accession>
<dbReference type="EMBL" id="QRFF01000003">
    <property type="protein sequence ID" value="KAA3501655.1"/>
    <property type="molecule type" value="Genomic_DNA"/>
</dbReference>
<name>A0AA88EZX8_RHIRH</name>
<dbReference type="Proteomes" id="UP000473658">
    <property type="component" value="Unassembled WGS sequence"/>
</dbReference>
<proteinExistence type="predicted"/>
<reference evidence="2 3" key="1">
    <citation type="submission" date="2018-08" db="EMBL/GenBank/DDBJ databases">
        <title>Crown Gall in kiwifruit.</title>
        <authorList>
            <person name="Visnovsky S.B."/>
            <person name="Pitman A.R."/>
        </authorList>
    </citation>
    <scope>NUCLEOTIDE SEQUENCE [LARGE SCALE GENOMIC DNA]</scope>
    <source>
        <strain evidence="2 3">SBV_302_78_2</strain>
    </source>
</reference>
<evidence type="ECO:0000313" key="2">
    <source>
        <dbReference type="EMBL" id="KAA3501655.1"/>
    </source>
</evidence>
<gene>
    <name evidence="2" type="ORF">DXM27_12280</name>
</gene>
<dbReference type="RefSeq" id="WP_149899365.1">
    <property type="nucleotide sequence ID" value="NZ_QRFF01000003.1"/>
</dbReference>
<dbReference type="Pfam" id="PF11695">
    <property type="entry name" value="DUF3291"/>
    <property type="match status" value="1"/>
</dbReference>